<dbReference type="Proteomes" id="UP001241988">
    <property type="component" value="Unassembled WGS sequence"/>
</dbReference>
<organism evidence="1 2">
    <name type="scientific">Planomicrobium stackebrandtii</name>
    <dbReference type="NCBI Taxonomy" id="253160"/>
    <lineage>
        <taxon>Bacteria</taxon>
        <taxon>Bacillati</taxon>
        <taxon>Bacillota</taxon>
        <taxon>Bacilli</taxon>
        <taxon>Bacillales</taxon>
        <taxon>Caryophanaceae</taxon>
        <taxon>Planomicrobium</taxon>
    </lineage>
</organism>
<comment type="caution">
    <text evidence="1">The sequence shown here is derived from an EMBL/GenBank/DDBJ whole genome shotgun (WGS) entry which is preliminary data.</text>
</comment>
<sequence length="155" mass="17911">MSSEIIVMITALLSALLGASLPVAGKFIELKIKRKSDLKEKHEEVIRIILSDFLPEIDQALNSIEDYYEAVDDVKVDFNLARLYEINELYVNKIKNSSPLELIADLGELNFSIKSLNYLMILDVTEGIKFHYDEVYLEAKEYYNNLKLRINKTYL</sequence>
<dbReference type="EMBL" id="JAUSWB010000001">
    <property type="protein sequence ID" value="MDQ0427693.1"/>
    <property type="molecule type" value="Genomic_DNA"/>
</dbReference>
<evidence type="ECO:0000313" key="1">
    <source>
        <dbReference type="EMBL" id="MDQ0427693.1"/>
    </source>
</evidence>
<gene>
    <name evidence="1" type="ORF">QOZ98_000518</name>
</gene>
<name>A0ABU0GQX8_9BACL</name>
<accession>A0ABU0GQX8</accession>
<keyword evidence="2" id="KW-1185">Reference proteome</keyword>
<proteinExistence type="predicted"/>
<dbReference type="RefSeq" id="WP_308785964.1">
    <property type="nucleotide sequence ID" value="NZ_JAUSWB010000001.1"/>
</dbReference>
<protein>
    <submittedName>
        <fullName evidence="1">Uncharacterized protein</fullName>
    </submittedName>
</protein>
<evidence type="ECO:0000313" key="2">
    <source>
        <dbReference type="Proteomes" id="UP001241988"/>
    </source>
</evidence>
<reference evidence="1 2" key="1">
    <citation type="submission" date="2023-07" db="EMBL/GenBank/DDBJ databases">
        <title>Genomic Encyclopedia of Type Strains, Phase IV (KMG-IV): sequencing the most valuable type-strain genomes for metagenomic binning, comparative biology and taxonomic classification.</title>
        <authorList>
            <person name="Goeker M."/>
        </authorList>
    </citation>
    <scope>NUCLEOTIDE SEQUENCE [LARGE SCALE GENOMIC DNA]</scope>
    <source>
        <strain evidence="1 2">DSM 16419</strain>
    </source>
</reference>